<keyword evidence="2" id="KW-0805">Transcription regulation</keyword>
<dbReference type="GO" id="GO:0032993">
    <property type="term" value="C:protein-DNA complex"/>
    <property type="evidence" value="ECO:0007669"/>
    <property type="project" value="TreeGrafter"/>
</dbReference>
<dbReference type="PANTHER" id="PTHR30346">
    <property type="entry name" value="TRANSCRIPTIONAL DUAL REGULATOR HCAR-RELATED"/>
    <property type="match status" value="1"/>
</dbReference>
<name>A0A9W6G4I7_9ACTN</name>
<dbReference type="SUPFAM" id="SSF53850">
    <property type="entry name" value="Periplasmic binding protein-like II"/>
    <property type="match status" value="1"/>
</dbReference>
<dbReference type="InterPro" id="IPR005119">
    <property type="entry name" value="LysR_subst-bd"/>
</dbReference>
<dbReference type="Gene3D" id="1.10.10.10">
    <property type="entry name" value="Winged helix-like DNA-binding domain superfamily/Winged helix DNA-binding domain"/>
    <property type="match status" value="1"/>
</dbReference>
<protein>
    <submittedName>
        <fullName evidence="6">LysR family transcriptional regulator</fullName>
    </submittedName>
</protein>
<dbReference type="InterPro" id="IPR036390">
    <property type="entry name" value="WH_DNA-bd_sf"/>
</dbReference>
<accession>A0A9W6G4I7</accession>
<evidence type="ECO:0000313" key="7">
    <source>
        <dbReference type="Proteomes" id="UP001144313"/>
    </source>
</evidence>
<dbReference type="PANTHER" id="PTHR30346:SF0">
    <property type="entry name" value="HCA OPERON TRANSCRIPTIONAL ACTIVATOR HCAR"/>
    <property type="match status" value="1"/>
</dbReference>
<evidence type="ECO:0000256" key="4">
    <source>
        <dbReference type="ARBA" id="ARBA00023163"/>
    </source>
</evidence>
<comment type="caution">
    <text evidence="6">The sequence shown here is derived from an EMBL/GenBank/DDBJ whole genome shotgun (WGS) entry which is preliminary data.</text>
</comment>
<feature type="domain" description="HTH lysR-type" evidence="5">
    <location>
        <begin position="1"/>
        <end position="58"/>
    </location>
</feature>
<dbReference type="Pfam" id="PF00126">
    <property type="entry name" value="HTH_1"/>
    <property type="match status" value="1"/>
</dbReference>
<dbReference type="InterPro" id="IPR036388">
    <property type="entry name" value="WH-like_DNA-bd_sf"/>
</dbReference>
<reference evidence="6" key="1">
    <citation type="submission" date="2022-12" db="EMBL/GenBank/DDBJ databases">
        <title>Reference genome sequencing for broad-spectrum identification of bacterial and archaeal isolates by mass spectrometry.</title>
        <authorList>
            <person name="Sekiguchi Y."/>
            <person name="Tourlousse D.M."/>
        </authorList>
    </citation>
    <scope>NUCLEOTIDE SEQUENCE</scope>
    <source>
        <strain evidence="6">LLR39Z86</strain>
    </source>
</reference>
<dbReference type="Gene3D" id="3.40.190.10">
    <property type="entry name" value="Periplasmic binding protein-like II"/>
    <property type="match status" value="2"/>
</dbReference>
<dbReference type="EMBL" id="BSDT01000001">
    <property type="protein sequence ID" value="GLI40270.1"/>
    <property type="molecule type" value="Genomic_DNA"/>
</dbReference>
<gene>
    <name evidence="6" type="ORF">GALLR39Z86_01200</name>
</gene>
<dbReference type="AlphaFoldDB" id="A0A9W6G4I7"/>
<evidence type="ECO:0000313" key="6">
    <source>
        <dbReference type="EMBL" id="GLI40270.1"/>
    </source>
</evidence>
<proteinExistence type="inferred from homology"/>
<dbReference type="PROSITE" id="PS50931">
    <property type="entry name" value="HTH_LYSR"/>
    <property type="match status" value="1"/>
</dbReference>
<organism evidence="6 7">
    <name type="scientific">Glycomyces algeriensis</name>
    <dbReference type="NCBI Taxonomy" id="256037"/>
    <lineage>
        <taxon>Bacteria</taxon>
        <taxon>Bacillati</taxon>
        <taxon>Actinomycetota</taxon>
        <taxon>Actinomycetes</taxon>
        <taxon>Glycomycetales</taxon>
        <taxon>Glycomycetaceae</taxon>
        <taxon>Glycomyces</taxon>
    </lineage>
</organism>
<dbReference type="GO" id="GO:0003700">
    <property type="term" value="F:DNA-binding transcription factor activity"/>
    <property type="evidence" value="ECO:0007669"/>
    <property type="project" value="InterPro"/>
</dbReference>
<sequence length="301" mass="32575">MERQEIETVLVLGEELHFRRAAERLHVAPARVTQLIQKLEREIGAPLFNRSNRAVTPTDIGRLLLSELAPAHAAVTAAFLRAAEAAKQPAGVLRLGFLGPATGEHLADLADAFDRNHRDAEAQVVLEVEVSDPLSALRSGRVDILALYAPVVDPGFVTGPVVLQEKMVLAVPASHHLAGRGSATMEDLPGEPVITANASRDWLRQILPDASPSGRPIVPVSWIDSIQAKLALVGAGKGIGVIGQQWARFNPRPQIVYLPLDDSIVHNVSLVWRADRETELIRNFSRLAHDFGPVQEPSLAG</sequence>
<evidence type="ECO:0000259" key="5">
    <source>
        <dbReference type="PROSITE" id="PS50931"/>
    </source>
</evidence>
<keyword evidence="3" id="KW-0238">DNA-binding</keyword>
<evidence type="ECO:0000256" key="3">
    <source>
        <dbReference type="ARBA" id="ARBA00023125"/>
    </source>
</evidence>
<dbReference type="InterPro" id="IPR000847">
    <property type="entry name" value="LysR_HTH_N"/>
</dbReference>
<dbReference type="Proteomes" id="UP001144313">
    <property type="component" value="Unassembled WGS sequence"/>
</dbReference>
<keyword evidence="4" id="KW-0804">Transcription</keyword>
<comment type="similarity">
    <text evidence="1">Belongs to the LysR transcriptional regulatory family.</text>
</comment>
<dbReference type="Pfam" id="PF03466">
    <property type="entry name" value="LysR_substrate"/>
    <property type="match status" value="1"/>
</dbReference>
<evidence type="ECO:0000256" key="2">
    <source>
        <dbReference type="ARBA" id="ARBA00023015"/>
    </source>
</evidence>
<dbReference type="GO" id="GO:0003677">
    <property type="term" value="F:DNA binding"/>
    <property type="evidence" value="ECO:0007669"/>
    <property type="project" value="UniProtKB-KW"/>
</dbReference>
<keyword evidence="7" id="KW-1185">Reference proteome</keyword>
<evidence type="ECO:0000256" key="1">
    <source>
        <dbReference type="ARBA" id="ARBA00009437"/>
    </source>
</evidence>
<dbReference type="CDD" id="cd08414">
    <property type="entry name" value="PBP2_LTTR_aromatics_like"/>
    <property type="match status" value="1"/>
</dbReference>
<dbReference type="PRINTS" id="PR00039">
    <property type="entry name" value="HTHLYSR"/>
</dbReference>
<dbReference type="SUPFAM" id="SSF46785">
    <property type="entry name" value="Winged helix' DNA-binding domain"/>
    <property type="match status" value="1"/>
</dbReference>